<dbReference type="InterPro" id="IPR036097">
    <property type="entry name" value="HisK_dim/P_sf"/>
</dbReference>
<dbReference type="CDD" id="cd00082">
    <property type="entry name" value="HisKA"/>
    <property type="match status" value="1"/>
</dbReference>
<dbReference type="InterPro" id="IPR036890">
    <property type="entry name" value="HATPase_C_sf"/>
</dbReference>
<dbReference type="PANTHER" id="PTHR43065">
    <property type="entry name" value="SENSOR HISTIDINE KINASE"/>
    <property type="match status" value="1"/>
</dbReference>
<dbReference type="InterPro" id="IPR005467">
    <property type="entry name" value="His_kinase_dom"/>
</dbReference>
<feature type="transmembrane region" description="Helical" evidence="9">
    <location>
        <begin position="12"/>
        <end position="37"/>
    </location>
</feature>
<dbReference type="EC" id="2.7.13.3" evidence="2"/>
<dbReference type="PROSITE" id="PS50109">
    <property type="entry name" value="HIS_KIN"/>
    <property type="match status" value="1"/>
</dbReference>
<dbReference type="PANTHER" id="PTHR43065:SF10">
    <property type="entry name" value="PEROXIDE STRESS-ACTIVATED HISTIDINE KINASE MAK3"/>
    <property type="match status" value="1"/>
</dbReference>
<dbReference type="SUPFAM" id="SSF55781">
    <property type="entry name" value="GAF domain-like"/>
    <property type="match status" value="1"/>
</dbReference>
<evidence type="ECO:0000256" key="2">
    <source>
        <dbReference type="ARBA" id="ARBA00012438"/>
    </source>
</evidence>
<dbReference type="Pfam" id="PF02518">
    <property type="entry name" value="HATPase_c"/>
    <property type="match status" value="1"/>
</dbReference>
<organism evidence="11 12">
    <name type="scientific">Candidatus Danuiimicrobium aquiferis</name>
    <dbReference type="NCBI Taxonomy" id="1801832"/>
    <lineage>
        <taxon>Bacteria</taxon>
        <taxon>Pseudomonadati</taxon>
        <taxon>Candidatus Omnitrophota</taxon>
        <taxon>Candidatus Danuiimicrobium</taxon>
    </lineage>
</organism>
<sequence>MTKLHLKKRKRFFKQIVLISILVPLVLLAFSLLRFLAFKFFNYDLFSDLLITVAVAVVLVTTGYKPVDFAVLWLVRHVFFRSHVNGQIALSHLAHEAVTILNKYELANLIVNTIADVYCLQSASILLVEREKKVYRIVSAYGVKPSSWKHVEFPEQHPLIELLRTRKLPIDQSQIQKIFSWQDANKLNHTFEQLYASYIIPLMFGDELIGSINLMTTGRSKLHSSQEMRCFFDFSREVSKAFRNAIIMTDISDANQQLMRLQTELLHTAQRSAIERLATGLAHEIHNPLTIISGKAQILLLKRDQKAYDTQVEDVLKTIVKQTKRAADITRKLLMFSESQQSVKSLLDLEEIINDTIALLSYQVSLDRIQVLKRIESPIPKFYGNIGELREAFLNLFLNAVQAIGQEGSIQVGLRYRERERLIELSIRDSGPGILKENLNKVFHPFFTTREESTGLGLFVTQQIIHGYKGKIIVQSEEGKGTSFTVELPVRHEKKSYEGNVVKKDMPGPVKATR</sequence>
<keyword evidence="5" id="KW-0547">Nucleotide-binding</keyword>
<keyword evidence="6" id="KW-0418">Kinase</keyword>
<evidence type="ECO:0000256" key="4">
    <source>
        <dbReference type="ARBA" id="ARBA00022679"/>
    </source>
</evidence>
<evidence type="ECO:0000256" key="6">
    <source>
        <dbReference type="ARBA" id="ARBA00022777"/>
    </source>
</evidence>
<dbReference type="SUPFAM" id="SSF47384">
    <property type="entry name" value="Homodimeric domain of signal transducing histidine kinase"/>
    <property type="match status" value="1"/>
</dbReference>
<gene>
    <name evidence="11" type="ORF">A3G33_11635</name>
</gene>
<dbReference type="InterPro" id="IPR004358">
    <property type="entry name" value="Sig_transdc_His_kin-like_C"/>
</dbReference>
<evidence type="ECO:0000256" key="1">
    <source>
        <dbReference type="ARBA" id="ARBA00000085"/>
    </source>
</evidence>
<dbReference type="AlphaFoldDB" id="A0A1G1KRQ6"/>
<dbReference type="Gene3D" id="3.30.565.10">
    <property type="entry name" value="Histidine kinase-like ATPase, C-terminal domain"/>
    <property type="match status" value="1"/>
</dbReference>
<dbReference type="InterPro" id="IPR003661">
    <property type="entry name" value="HisK_dim/P_dom"/>
</dbReference>
<proteinExistence type="predicted"/>
<evidence type="ECO:0000313" key="11">
    <source>
        <dbReference type="EMBL" id="OGW95640.1"/>
    </source>
</evidence>
<dbReference type="Pfam" id="PF00512">
    <property type="entry name" value="HisKA"/>
    <property type="match status" value="1"/>
</dbReference>
<comment type="caution">
    <text evidence="11">The sequence shown here is derived from an EMBL/GenBank/DDBJ whole genome shotgun (WGS) entry which is preliminary data.</text>
</comment>
<evidence type="ECO:0000256" key="7">
    <source>
        <dbReference type="ARBA" id="ARBA00022840"/>
    </source>
</evidence>
<feature type="transmembrane region" description="Helical" evidence="9">
    <location>
        <begin position="49"/>
        <end position="75"/>
    </location>
</feature>
<accession>A0A1G1KRQ6</accession>
<evidence type="ECO:0000259" key="10">
    <source>
        <dbReference type="PROSITE" id="PS50109"/>
    </source>
</evidence>
<name>A0A1G1KRQ6_9BACT</name>
<dbReference type="GO" id="GO:0005524">
    <property type="term" value="F:ATP binding"/>
    <property type="evidence" value="ECO:0007669"/>
    <property type="project" value="UniProtKB-KW"/>
</dbReference>
<evidence type="ECO:0000256" key="8">
    <source>
        <dbReference type="ARBA" id="ARBA00023012"/>
    </source>
</evidence>
<keyword evidence="3" id="KW-0597">Phosphoprotein</keyword>
<comment type="catalytic activity">
    <reaction evidence="1">
        <text>ATP + protein L-histidine = ADP + protein N-phospho-L-histidine.</text>
        <dbReference type="EC" id="2.7.13.3"/>
    </reaction>
</comment>
<evidence type="ECO:0000256" key="5">
    <source>
        <dbReference type="ARBA" id="ARBA00022741"/>
    </source>
</evidence>
<feature type="domain" description="Histidine kinase" evidence="10">
    <location>
        <begin position="280"/>
        <end position="492"/>
    </location>
</feature>
<dbReference type="SUPFAM" id="SSF55874">
    <property type="entry name" value="ATPase domain of HSP90 chaperone/DNA topoisomerase II/histidine kinase"/>
    <property type="match status" value="1"/>
</dbReference>
<dbReference type="Gene3D" id="3.30.450.40">
    <property type="match status" value="1"/>
</dbReference>
<dbReference type="SMART" id="SM00387">
    <property type="entry name" value="HATPase_c"/>
    <property type="match status" value="1"/>
</dbReference>
<evidence type="ECO:0000256" key="9">
    <source>
        <dbReference type="SAM" id="Phobius"/>
    </source>
</evidence>
<dbReference type="GO" id="GO:0000155">
    <property type="term" value="F:phosphorelay sensor kinase activity"/>
    <property type="evidence" value="ECO:0007669"/>
    <property type="project" value="InterPro"/>
</dbReference>
<keyword evidence="9" id="KW-0812">Transmembrane</keyword>
<keyword evidence="4" id="KW-0808">Transferase</keyword>
<dbReference type="Proteomes" id="UP000178187">
    <property type="component" value="Unassembled WGS sequence"/>
</dbReference>
<keyword evidence="7" id="KW-0067">ATP-binding</keyword>
<evidence type="ECO:0000313" key="12">
    <source>
        <dbReference type="Proteomes" id="UP000178187"/>
    </source>
</evidence>
<dbReference type="InterPro" id="IPR029016">
    <property type="entry name" value="GAF-like_dom_sf"/>
</dbReference>
<keyword evidence="9" id="KW-1133">Transmembrane helix</keyword>
<keyword evidence="8" id="KW-0902">Two-component regulatory system</keyword>
<dbReference type="Gene3D" id="1.10.287.130">
    <property type="match status" value="1"/>
</dbReference>
<keyword evidence="9" id="KW-0472">Membrane</keyword>
<evidence type="ECO:0000256" key="3">
    <source>
        <dbReference type="ARBA" id="ARBA00022553"/>
    </source>
</evidence>
<protein>
    <recommendedName>
        <fullName evidence="2">histidine kinase</fullName>
        <ecNumber evidence="2">2.7.13.3</ecNumber>
    </recommendedName>
</protein>
<dbReference type="InterPro" id="IPR003594">
    <property type="entry name" value="HATPase_dom"/>
</dbReference>
<dbReference type="PRINTS" id="PR00344">
    <property type="entry name" value="BCTRLSENSOR"/>
</dbReference>
<dbReference type="SMART" id="SM00388">
    <property type="entry name" value="HisKA"/>
    <property type="match status" value="1"/>
</dbReference>
<reference evidence="11 12" key="1">
    <citation type="journal article" date="2016" name="Nat. Commun.">
        <title>Thousands of microbial genomes shed light on interconnected biogeochemical processes in an aquifer system.</title>
        <authorList>
            <person name="Anantharaman K."/>
            <person name="Brown C.T."/>
            <person name="Hug L.A."/>
            <person name="Sharon I."/>
            <person name="Castelle C.J."/>
            <person name="Probst A.J."/>
            <person name="Thomas B.C."/>
            <person name="Singh A."/>
            <person name="Wilkins M.J."/>
            <person name="Karaoz U."/>
            <person name="Brodie E.L."/>
            <person name="Williams K.H."/>
            <person name="Hubbard S.S."/>
            <person name="Banfield J.F."/>
        </authorList>
    </citation>
    <scope>NUCLEOTIDE SEQUENCE [LARGE SCALE GENOMIC DNA]</scope>
</reference>
<dbReference type="EMBL" id="MHFR01000060">
    <property type="protein sequence ID" value="OGW95640.1"/>
    <property type="molecule type" value="Genomic_DNA"/>
</dbReference>